<dbReference type="HOGENOM" id="CLU_2165212_0_0_2"/>
<dbReference type="EMBL" id="CP001862">
    <property type="protein sequence ID" value="ADB63363.1"/>
    <property type="molecule type" value="Genomic_DNA"/>
</dbReference>
<dbReference type="KEGG" id="htu:Htur_4569"/>
<dbReference type="Proteomes" id="UP000001903">
    <property type="component" value="Plasmid pHTUR02"/>
</dbReference>
<dbReference type="GeneID" id="68053905"/>
<evidence type="ECO:0000256" key="1">
    <source>
        <dbReference type="SAM" id="MobiDB-lite"/>
    </source>
</evidence>
<accession>D2S1W6</accession>
<name>D2S1W6_HALTV</name>
<gene>
    <name evidence="2" type="ordered locus">Htur_4569</name>
</gene>
<geneLocation type="plasmid" evidence="2 3">
    <name>pHTUR02</name>
</geneLocation>
<feature type="region of interest" description="Disordered" evidence="1">
    <location>
        <begin position="30"/>
        <end position="89"/>
    </location>
</feature>
<keyword evidence="3" id="KW-1185">Reference proteome</keyword>
<evidence type="ECO:0000313" key="3">
    <source>
        <dbReference type="Proteomes" id="UP000001903"/>
    </source>
</evidence>
<feature type="compositionally biased region" description="Low complexity" evidence="1">
    <location>
        <begin position="68"/>
        <end position="80"/>
    </location>
</feature>
<dbReference type="RefSeq" id="WP_012945607.1">
    <property type="nucleotide sequence ID" value="NC_013745.1"/>
</dbReference>
<feature type="compositionally biased region" description="Acidic residues" evidence="1">
    <location>
        <begin position="34"/>
        <end position="62"/>
    </location>
</feature>
<organism evidence="2 3">
    <name type="scientific">Haloterrigena turkmenica (strain ATCC 51198 / DSM 5511 / JCM 9101 / NCIMB 13204 / VKM B-1734 / 4k)</name>
    <name type="common">Halococcus turkmenicus</name>
    <dbReference type="NCBI Taxonomy" id="543526"/>
    <lineage>
        <taxon>Archaea</taxon>
        <taxon>Methanobacteriati</taxon>
        <taxon>Methanobacteriota</taxon>
        <taxon>Stenosarchaea group</taxon>
        <taxon>Halobacteria</taxon>
        <taxon>Halobacteriales</taxon>
        <taxon>Natrialbaceae</taxon>
        <taxon>Haloterrigena</taxon>
    </lineage>
</organism>
<dbReference type="AlphaFoldDB" id="D2S1W6"/>
<keyword evidence="2" id="KW-0614">Plasmid</keyword>
<reference evidence="2 3" key="1">
    <citation type="journal article" date="2010" name="Stand. Genomic Sci.">
        <title>Complete genome sequence of Haloterrigena turkmenica type strain (4k).</title>
        <authorList>
            <person name="Saunders E."/>
            <person name="Tindall B.J."/>
            <person name="Fahnrich R."/>
            <person name="Lapidus A."/>
            <person name="Copeland A."/>
            <person name="Del Rio T.G."/>
            <person name="Lucas S."/>
            <person name="Chen F."/>
            <person name="Tice H."/>
            <person name="Cheng J.F."/>
            <person name="Han C."/>
            <person name="Detter J.C."/>
            <person name="Bruce D."/>
            <person name="Goodwin L."/>
            <person name="Chain P."/>
            <person name="Pitluck S."/>
            <person name="Pati A."/>
            <person name="Ivanova N."/>
            <person name="Mavromatis K."/>
            <person name="Chen A."/>
            <person name="Palaniappan K."/>
            <person name="Land M."/>
            <person name="Hauser L."/>
            <person name="Chang Y.J."/>
            <person name="Jeffries C.D."/>
            <person name="Brettin T."/>
            <person name="Rohde M."/>
            <person name="Goker M."/>
            <person name="Bristow J."/>
            <person name="Eisen J.A."/>
            <person name="Markowitz V."/>
            <person name="Hugenholtz P."/>
            <person name="Klenk H.P."/>
            <person name="Kyrpides N.C."/>
        </authorList>
    </citation>
    <scope>NUCLEOTIDE SEQUENCE [LARGE SCALE GENOMIC DNA]</scope>
    <source>
        <strain evidence="3">ATCC 51198 / DSM 5511 / JCM 9101 / NCIMB 13204 / VKM B-1734 / 4k</strain>
    </source>
</reference>
<sequence length="110" mass="12336">MSWTDQHQTEEAEDDDQILSKEFDDWVREGAAPSEEDELEADQADTTVDEAESLAEDSEVSSEGDQARVVSTSSGTVSRQGSDKPLMMDQCPRCDGRKFVSKKLVYEEFH</sequence>
<protein>
    <submittedName>
        <fullName evidence="2">Uncharacterized protein</fullName>
    </submittedName>
</protein>
<proteinExistence type="predicted"/>
<evidence type="ECO:0000313" key="2">
    <source>
        <dbReference type="EMBL" id="ADB63363.1"/>
    </source>
</evidence>